<evidence type="ECO:0000313" key="1">
    <source>
        <dbReference type="EMBL" id="DAD72432.1"/>
    </source>
</evidence>
<proteinExistence type="predicted"/>
<organism evidence="1">
    <name type="scientific">Myoviridae sp. ctfJc17</name>
    <dbReference type="NCBI Taxonomy" id="2827612"/>
    <lineage>
        <taxon>Viruses</taxon>
        <taxon>Duplodnaviria</taxon>
        <taxon>Heunggongvirae</taxon>
        <taxon>Uroviricota</taxon>
        <taxon>Caudoviricetes</taxon>
    </lineage>
</organism>
<accession>A0A8S5LRD6</accession>
<reference evidence="1" key="1">
    <citation type="journal article" date="2021" name="Proc. Natl. Acad. Sci. U.S.A.">
        <title>A Catalog of Tens of Thousands of Viruses from Human Metagenomes Reveals Hidden Associations with Chronic Diseases.</title>
        <authorList>
            <person name="Tisza M.J."/>
            <person name="Buck C.B."/>
        </authorList>
    </citation>
    <scope>NUCLEOTIDE SEQUENCE</scope>
    <source>
        <strain evidence="1">CtfJc17</strain>
    </source>
</reference>
<dbReference type="EMBL" id="BK015898">
    <property type="protein sequence ID" value="DAD72432.1"/>
    <property type="molecule type" value="Genomic_DNA"/>
</dbReference>
<sequence length="155" mass="17003">MTKIVNQDQAMTLFGEKTPRAVIYKSESHKLHQAFNVKEGETIVQGMPVAIDETGLIFPFKAADIEVYLGVAVTDNINPAYRAQHNFPVEVTVAMEGYMICNWVSNATLTAGYVIPSGDLLNDRFVKANQGTSTTPFIALTPADEANELIQVLIK</sequence>
<protein>
    <submittedName>
        <fullName evidence="1">Uncharacterized protein</fullName>
    </submittedName>
</protein>
<name>A0A8S5LRD6_9CAUD</name>